<keyword evidence="3" id="KW-1185">Reference proteome</keyword>
<dbReference type="RefSeq" id="WP_377471166.1">
    <property type="nucleotide sequence ID" value="NZ_JBHLWN010000063.1"/>
</dbReference>
<dbReference type="InterPro" id="IPR031571">
    <property type="entry name" value="RcpC_dom"/>
</dbReference>
<evidence type="ECO:0000259" key="1">
    <source>
        <dbReference type="Pfam" id="PF16976"/>
    </source>
</evidence>
<evidence type="ECO:0000313" key="3">
    <source>
        <dbReference type="Proteomes" id="UP001589776"/>
    </source>
</evidence>
<dbReference type="Proteomes" id="UP001589776">
    <property type="component" value="Unassembled WGS sequence"/>
</dbReference>
<dbReference type="EMBL" id="JBHLWN010000063">
    <property type="protein sequence ID" value="MFC0213833.1"/>
    <property type="molecule type" value="Genomic_DNA"/>
</dbReference>
<sequence>MKVKWTAVVGMALLMSTVFAGMGFHLWKDRLVLAPVVVTVETVPDCSPIPPSSLKIIRLPQMGIPPGTARILADVDNLWTSCGYSIPKNSFVYMAHLSTADERNAGETGQQSSDARRITVPIDDAASMGDRFHRGDRIDVWFVSKPKPKGSFVGKLFGDIEVLDVKGNSGKTSGQTGGSEGKKGLLSFSPMSASPSQTLLTISLKEEDIPFLLSAQEEGKLVWVGLGNKVDDTGHPLDAKAWLTSRWGKEGEAP</sequence>
<gene>
    <name evidence="2" type="ORF">ACFFK0_15490</name>
</gene>
<feature type="domain" description="Flp pilus assembly protein RcpC/CpaB" evidence="1">
    <location>
        <begin position="114"/>
        <end position="222"/>
    </location>
</feature>
<comment type="caution">
    <text evidence="2">The sequence shown here is derived from an EMBL/GenBank/DDBJ whole genome shotgun (WGS) entry which is preliminary data.</text>
</comment>
<proteinExistence type="predicted"/>
<reference evidence="2 3" key="1">
    <citation type="submission" date="2024-09" db="EMBL/GenBank/DDBJ databases">
        <authorList>
            <person name="Sun Q."/>
            <person name="Mori K."/>
        </authorList>
    </citation>
    <scope>NUCLEOTIDE SEQUENCE [LARGE SCALE GENOMIC DNA]</scope>
    <source>
        <strain evidence="2 3">CCM 7759</strain>
    </source>
</reference>
<evidence type="ECO:0000313" key="2">
    <source>
        <dbReference type="EMBL" id="MFC0213833.1"/>
    </source>
</evidence>
<organism evidence="2 3">
    <name type="scientific">Paenibacillus chartarius</name>
    <dbReference type="NCBI Taxonomy" id="747481"/>
    <lineage>
        <taxon>Bacteria</taxon>
        <taxon>Bacillati</taxon>
        <taxon>Bacillota</taxon>
        <taxon>Bacilli</taxon>
        <taxon>Bacillales</taxon>
        <taxon>Paenibacillaceae</taxon>
        <taxon>Paenibacillus</taxon>
    </lineage>
</organism>
<accession>A0ABV6DMF7</accession>
<dbReference type="Pfam" id="PF16976">
    <property type="entry name" value="RcpC"/>
    <property type="match status" value="1"/>
</dbReference>
<name>A0ABV6DMF7_9BACL</name>
<protein>
    <submittedName>
        <fullName evidence="2">RcpC/CpaB family pilus assembly protein</fullName>
    </submittedName>
</protein>